<dbReference type="EMBL" id="BAAAZO010000006">
    <property type="protein sequence ID" value="GAA3617210.1"/>
    <property type="molecule type" value="Genomic_DNA"/>
</dbReference>
<accession>A0ABP6ZRV4</accession>
<proteinExistence type="inferred from homology"/>
<dbReference type="PIRSF" id="PIRSF000451">
    <property type="entry name" value="PKS_III"/>
    <property type="match status" value="1"/>
</dbReference>
<evidence type="ECO:0000256" key="2">
    <source>
        <dbReference type="ARBA" id="ARBA00022679"/>
    </source>
</evidence>
<gene>
    <name evidence="5" type="ORF">GCM10022223_37220</name>
</gene>
<keyword evidence="2" id="KW-0808">Transferase</keyword>
<comment type="similarity">
    <text evidence="1">Belongs to the thiolase-like superfamily. Chalcone/stilbene synthases family.</text>
</comment>
<feature type="domain" description="Chalcone/stilbene synthase C-terminal" evidence="4">
    <location>
        <begin position="215"/>
        <end position="354"/>
    </location>
</feature>
<sequence>MRGLLGHRAVITGQSQAVPQPIAQNELWDDVFSPRLGGNRVARQIFLRAGITTRHAAVDPRETDVSGWSTGDRMRRYVTEGQALGSAAAAAALAEARLDPSQIGLFVVVSCTGYATPGLDIRIAEQLGLGLDTRRLLVGHMGCYAAVPGLQAAADFVRAQGLPALLLCVELPTLHMQKSDDPSDLQTVVSHALFADAAAALVIEPDAPVGLELLHTTAVTIPGTEELMTWDVTAHGFRMGLSPQVPDVLAGQVEDAMTGLVSGFGHTVDEVAGWAVHPGGRRIVDVVAERLRLGDDQVAESRAVLDEYGNCSSPTVLMVLGAIRRQRLLRAGEPLVAMSFGPGLTLCSALLRTVC</sequence>
<dbReference type="Pfam" id="PF00195">
    <property type="entry name" value="Chal_sti_synt_N"/>
    <property type="match status" value="1"/>
</dbReference>
<dbReference type="Proteomes" id="UP001501074">
    <property type="component" value="Unassembled WGS sequence"/>
</dbReference>
<reference evidence="6" key="1">
    <citation type="journal article" date="2019" name="Int. J. Syst. Evol. Microbiol.">
        <title>The Global Catalogue of Microorganisms (GCM) 10K type strain sequencing project: providing services to taxonomists for standard genome sequencing and annotation.</title>
        <authorList>
            <consortium name="The Broad Institute Genomics Platform"/>
            <consortium name="The Broad Institute Genome Sequencing Center for Infectious Disease"/>
            <person name="Wu L."/>
            <person name="Ma J."/>
        </authorList>
    </citation>
    <scope>NUCLEOTIDE SEQUENCE [LARGE SCALE GENOMIC DNA]</scope>
    <source>
        <strain evidence="6">JCM 16902</strain>
    </source>
</reference>
<evidence type="ECO:0000259" key="4">
    <source>
        <dbReference type="Pfam" id="PF02797"/>
    </source>
</evidence>
<dbReference type="Pfam" id="PF02797">
    <property type="entry name" value="Chal_sti_synt_C"/>
    <property type="match status" value="1"/>
</dbReference>
<dbReference type="InterPro" id="IPR001099">
    <property type="entry name" value="Chalcone/stilbene_synt_N"/>
</dbReference>
<evidence type="ECO:0008006" key="7">
    <source>
        <dbReference type="Google" id="ProtNLM"/>
    </source>
</evidence>
<name>A0ABP6ZRV4_9ACTN</name>
<dbReference type="RefSeq" id="WP_231482527.1">
    <property type="nucleotide sequence ID" value="NZ_BAAAZO010000006.1"/>
</dbReference>
<dbReference type="PANTHER" id="PTHR11877:SF46">
    <property type="entry name" value="TYPE III POLYKETIDE SYNTHASE A"/>
    <property type="match status" value="1"/>
</dbReference>
<comment type="caution">
    <text evidence="5">The sequence shown here is derived from an EMBL/GenBank/DDBJ whole genome shotgun (WGS) entry which is preliminary data.</text>
</comment>
<evidence type="ECO:0000256" key="1">
    <source>
        <dbReference type="ARBA" id="ARBA00005531"/>
    </source>
</evidence>
<protein>
    <recommendedName>
        <fullName evidence="7">Type III polyketide synthase</fullName>
    </recommendedName>
</protein>
<evidence type="ECO:0000313" key="5">
    <source>
        <dbReference type="EMBL" id="GAA3617210.1"/>
    </source>
</evidence>
<evidence type="ECO:0000259" key="3">
    <source>
        <dbReference type="Pfam" id="PF00195"/>
    </source>
</evidence>
<keyword evidence="6" id="KW-1185">Reference proteome</keyword>
<feature type="domain" description="Chalcone/stilbene synthase N-terminal" evidence="3">
    <location>
        <begin position="77"/>
        <end position="205"/>
    </location>
</feature>
<dbReference type="InterPro" id="IPR016039">
    <property type="entry name" value="Thiolase-like"/>
</dbReference>
<evidence type="ECO:0000313" key="6">
    <source>
        <dbReference type="Proteomes" id="UP001501074"/>
    </source>
</evidence>
<dbReference type="SUPFAM" id="SSF53901">
    <property type="entry name" value="Thiolase-like"/>
    <property type="match status" value="1"/>
</dbReference>
<dbReference type="InterPro" id="IPR012328">
    <property type="entry name" value="Chalcone/stilbene_synt_C"/>
</dbReference>
<dbReference type="PANTHER" id="PTHR11877">
    <property type="entry name" value="HYDROXYMETHYLGLUTARYL-COA SYNTHASE"/>
    <property type="match status" value="1"/>
</dbReference>
<dbReference type="InterPro" id="IPR011141">
    <property type="entry name" value="Polyketide_synthase_type-III"/>
</dbReference>
<organism evidence="5 6">
    <name type="scientific">Kineosporia mesophila</name>
    <dbReference type="NCBI Taxonomy" id="566012"/>
    <lineage>
        <taxon>Bacteria</taxon>
        <taxon>Bacillati</taxon>
        <taxon>Actinomycetota</taxon>
        <taxon>Actinomycetes</taxon>
        <taxon>Kineosporiales</taxon>
        <taxon>Kineosporiaceae</taxon>
        <taxon>Kineosporia</taxon>
    </lineage>
</organism>
<dbReference type="Gene3D" id="3.40.47.10">
    <property type="match status" value="2"/>
</dbReference>